<reference evidence="1 2" key="1">
    <citation type="journal article" date="2018" name="Front. Plant Sci.">
        <title>Red Clover (Trifolium pratense) and Zigzag Clover (T. medium) - A Picture of Genomic Similarities and Differences.</title>
        <authorList>
            <person name="Dluhosova J."/>
            <person name="Istvanek J."/>
            <person name="Nedelnik J."/>
            <person name="Repkova J."/>
        </authorList>
    </citation>
    <scope>NUCLEOTIDE SEQUENCE [LARGE SCALE GENOMIC DNA]</scope>
    <source>
        <strain evidence="2">cv. 10/8</strain>
        <tissue evidence="1">Leaf</tissue>
    </source>
</reference>
<protein>
    <submittedName>
        <fullName evidence="1">Uncharacterized protein</fullName>
    </submittedName>
</protein>
<proteinExistence type="predicted"/>
<dbReference type="Proteomes" id="UP000265520">
    <property type="component" value="Unassembled WGS sequence"/>
</dbReference>
<organism evidence="1 2">
    <name type="scientific">Trifolium medium</name>
    <dbReference type="NCBI Taxonomy" id="97028"/>
    <lineage>
        <taxon>Eukaryota</taxon>
        <taxon>Viridiplantae</taxon>
        <taxon>Streptophyta</taxon>
        <taxon>Embryophyta</taxon>
        <taxon>Tracheophyta</taxon>
        <taxon>Spermatophyta</taxon>
        <taxon>Magnoliopsida</taxon>
        <taxon>eudicotyledons</taxon>
        <taxon>Gunneridae</taxon>
        <taxon>Pentapetalae</taxon>
        <taxon>rosids</taxon>
        <taxon>fabids</taxon>
        <taxon>Fabales</taxon>
        <taxon>Fabaceae</taxon>
        <taxon>Papilionoideae</taxon>
        <taxon>50 kb inversion clade</taxon>
        <taxon>NPAAA clade</taxon>
        <taxon>Hologalegina</taxon>
        <taxon>IRL clade</taxon>
        <taxon>Trifolieae</taxon>
        <taxon>Trifolium</taxon>
    </lineage>
</organism>
<comment type="caution">
    <text evidence="1">The sequence shown here is derived from an EMBL/GenBank/DDBJ whole genome shotgun (WGS) entry which is preliminary data.</text>
</comment>
<evidence type="ECO:0000313" key="2">
    <source>
        <dbReference type="Proteomes" id="UP000265520"/>
    </source>
</evidence>
<accession>A0A392SHE1</accession>
<dbReference type="AlphaFoldDB" id="A0A392SHE1"/>
<feature type="non-terminal residue" evidence="1">
    <location>
        <position position="1"/>
    </location>
</feature>
<name>A0A392SHE1_9FABA</name>
<dbReference type="EMBL" id="LXQA010371390">
    <property type="protein sequence ID" value="MCI47360.1"/>
    <property type="molecule type" value="Genomic_DNA"/>
</dbReference>
<sequence>TASSAVDCPSPLLPPRTAVESLAPICVPPSRLSLGEMKGYTVQDCRQSTDRRR</sequence>
<evidence type="ECO:0000313" key="1">
    <source>
        <dbReference type="EMBL" id="MCI47360.1"/>
    </source>
</evidence>
<keyword evidence="2" id="KW-1185">Reference proteome</keyword>